<keyword evidence="2" id="KW-1185">Reference proteome</keyword>
<dbReference type="EMBL" id="CP090978">
    <property type="protein sequence ID" value="UJF32467.1"/>
    <property type="molecule type" value="Genomic_DNA"/>
</dbReference>
<name>A0ABY3SEP9_9BACL</name>
<dbReference type="PANTHER" id="PTHR34986">
    <property type="entry name" value="EVOLVED BETA-GALACTOSIDASE SUBUNIT BETA"/>
    <property type="match status" value="1"/>
</dbReference>
<dbReference type="SUPFAM" id="SSF51197">
    <property type="entry name" value="Clavaminate synthase-like"/>
    <property type="match status" value="1"/>
</dbReference>
<dbReference type="Gene3D" id="2.60.120.370">
    <property type="entry name" value="YhcH/YjgK/YiaL"/>
    <property type="match status" value="1"/>
</dbReference>
<dbReference type="Pfam" id="PF04074">
    <property type="entry name" value="DUF386"/>
    <property type="match status" value="1"/>
</dbReference>
<organism evidence="1 2">
    <name type="scientific">Paenibacillus hexagrammi</name>
    <dbReference type="NCBI Taxonomy" id="2908839"/>
    <lineage>
        <taxon>Bacteria</taxon>
        <taxon>Bacillati</taxon>
        <taxon>Bacillota</taxon>
        <taxon>Bacilli</taxon>
        <taxon>Bacillales</taxon>
        <taxon>Paenibacillaceae</taxon>
        <taxon>Paenibacillus</taxon>
    </lineage>
</organism>
<reference evidence="1 2" key="1">
    <citation type="journal article" date="2024" name="Int. J. Syst. Evol. Microbiol.">
        <title>Paenibacillus hexagrammi sp. nov., a novel bacterium isolated from the gut content of Hexagrammos agrammus.</title>
        <authorList>
            <person name="Jung H.K."/>
            <person name="Kim D.G."/>
            <person name="Zin H."/>
            <person name="Park J."/>
            <person name="Jung H."/>
            <person name="Kim Y.O."/>
            <person name="Kong H.J."/>
            <person name="Kim J.W."/>
            <person name="Kim Y.S."/>
        </authorList>
    </citation>
    <scope>NUCLEOTIDE SEQUENCE [LARGE SCALE GENOMIC DNA]</scope>
    <source>
        <strain evidence="1 2">YPD9-1</strain>
    </source>
</reference>
<accession>A0ABY3SEP9</accession>
<dbReference type="RefSeq" id="WP_235118817.1">
    <property type="nucleotide sequence ID" value="NZ_CP090978.1"/>
</dbReference>
<protein>
    <submittedName>
        <fullName evidence="1">YhcH/YjgK/YiaL family protein</fullName>
    </submittedName>
</protein>
<dbReference type="PANTHER" id="PTHR34986:SF1">
    <property type="entry name" value="PROTEIN YIAL"/>
    <property type="match status" value="1"/>
</dbReference>
<dbReference type="InterPro" id="IPR037012">
    <property type="entry name" value="NanQ/TabA/YiaL_sf"/>
</dbReference>
<dbReference type="NCBIfam" id="TIGR00022">
    <property type="entry name" value="YhcH/YjgK/YiaL family protein"/>
    <property type="match status" value="1"/>
</dbReference>
<proteinExistence type="predicted"/>
<dbReference type="InterPro" id="IPR004375">
    <property type="entry name" value="NanQ/TabA/YiaL"/>
</dbReference>
<evidence type="ECO:0000313" key="2">
    <source>
        <dbReference type="Proteomes" id="UP001649230"/>
    </source>
</evidence>
<gene>
    <name evidence="1" type="ORF">L0M14_22755</name>
</gene>
<evidence type="ECO:0000313" key="1">
    <source>
        <dbReference type="EMBL" id="UJF32467.1"/>
    </source>
</evidence>
<sequence>MIISDIALWEQERHLMPAAVQRGIEYIRSKDITQWEPGKYELEGSHMFALVQETETKPFLDQRPESHQTYTDIQLLVSGLEKMGVSKLTPGLTPVEDNFERGDIAFYDKARIESESEIVLLPGMYAVFFPSDVHRPCCSVVDNGPIKKVVIKIHRDLLRASV</sequence>
<dbReference type="Proteomes" id="UP001649230">
    <property type="component" value="Chromosome"/>
</dbReference>